<reference evidence="9 10" key="1">
    <citation type="journal article" date="2019" name="Front. Genet.">
        <title>Whole-Genome Sequencing of the Opportunistic Yeast Pathogen Candida inconspicua Uncovers Its Hybrid Origin.</title>
        <authorList>
            <person name="Mixao V."/>
            <person name="Hansen A.P."/>
            <person name="Saus E."/>
            <person name="Boekhout T."/>
            <person name="Lass-Florl C."/>
            <person name="Gabaldon T."/>
        </authorList>
    </citation>
    <scope>NUCLEOTIDE SEQUENCE [LARGE SCALE GENOMIC DNA]</scope>
    <source>
        <strain evidence="9 10">CBS 180</strain>
    </source>
</reference>
<sequence length="398" mass="45657">MFRRQSVHAVEEQVSILTNGIEQVALKERRPSVLRRMSVGHQSDASAVEVEDEGEDDEKLRIDDFKRLKVLGQGAYGKVLLVKNRKTSKLFAQKELKKASVIVSRKNVERTISERTILSQITSHPNIVKLFYALHDNSKLYLLMEYIPGGELFKYLVEEKFLNEKNTSFYIIQMASALKFLHEFGIVYRDLKPENCLLDKDGYLVLTDFGLAKKSSDESIDSEWCNSIIGTPEYCAPEVLKGENYGCSADWWSLGCVMYDLLTGNPPFTGGNHKRIMDRVVREKVRYPFYVTTTSIELLNKLLAKDARKRFDVDNDWSKFQKFQFFRYYTFAAIENRVVEPPIKPVITDPELAENFDGQFTSMKMSVVESIDEVDEVGDDAFTGFSYVASSSFVENYL</sequence>
<protein>
    <recommendedName>
        <fullName evidence="11">Protein kinase domain-containing protein</fullName>
    </recommendedName>
</protein>
<dbReference type="EMBL" id="SELW01000283">
    <property type="protein sequence ID" value="TID29570.1"/>
    <property type="molecule type" value="Genomic_DNA"/>
</dbReference>
<organism evidence="9 10">
    <name type="scientific">Pichia inconspicua</name>
    <dbReference type="NCBI Taxonomy" id="52247"/>
    <lineage>
        <taxon>Eukaryota</taxon>
        <taxon>Fungi</taxon>
        <taxon>Dikarya</taxon>
        <taxon>Ascomycota</taxon>
        <taxon>Saccharomycotina</taxon>
        <taxon>Pichiomycetes</taxon>
        <taxon>Pichiales</taxon>
        <taxon>Pichiaceae</taxon>
        <taxon>Pichia</taxon>
    </lineage>
</organism>
<dbReference type="PROSITE" id="PS51285">
    <property type="entry name" value="AGC_KINASE_CTER"/>
    <property type="match status" value="1"/>
</dbReference>
<dbReference type="InterPro" id="IPR000719">
    <property type="entry name" value="Prot_kinase_dom"/>
</dbReference>
<accession>A0A4V4NFV7</accession>
<evidence type="ECO:0000256" key="6">
    <source>
        <dbReference type="ARBA" id="ARBA00022840"/>
    </source>
</evidence>
<dbReference type="InterPro" id="IPR011009">
    <property type="entry name" value="Kinase-like_dom_sf"/>
</dbReference>
<dbReference type="SUPFAM" id="SSF56112">
    <property type="entry name" value="Protein kinase-like (PK-like)"/>
    <property type="match status" value="1"/>
</dbReference>
<dbReference type="Pfam" id="PF00069">
    <property type="entry name" value="Pkinase"/>
    <property type="match status" value="1"/>
</dbReference>
<evidence type="ECO:0000313" key="10">
    <source>
        <dbReference type="Proteomes" id="UP000307173"/>
    </source>
</evidence>
<dbReference type="PROSITE" id="PS00108">
    <property type="entry name" value="PROTEIN_KINASE_ST"/>
    <property type="match status" value="1"/>
</dbReference>
<dbReference type="FunFam" id="1.10.510.10:FF:000048">
    <property type="entry name" value="Protein kinase C"/>
    <property type="match status" value="1"/>
</dbReference>
<dbReference type="Proteomes" id="UP000307173">
    <property type="component" value="Unassembled WGS sequence"/>
</dbReference>
<dbReference type="PROSITE" id="PS50011">
    <property type="entry name" value="PROTEIN_KINASE_DOM"/>
    <property type="match status" value="1"/>
</dbReference>
<dbReference type="GO" id="GO:0005524">
    <property type="term" value="F:ATP binding"/>
    <property type="evidence" value="ECO:0007669"/>
    <property type="project" value="UniProtKB-KW"/>
</dbReference>
<dbReference type="InterPro" id="IPR008271">
    <property type="entry name" value="Ser/Thr_kinase_AS"/>
</dbReference>
<comment type="caution">
    <text evidence="9">The sequence shown here is derived from an EMBL/GenBank/DDBJ whole genome shotgun (WGS) entry which is preliminary data.</text>
</comment>
<dbReference type="Pfam" id="PF00433">
    <property type="entry name" value="Pkinase_C"/>
    <property type="match status" value="1"/>
</dbReference>
<keyword evidence="10" id="KW-1185">Reference proteome</keyword>
<evidence type="ECO:0000313" key="9">
    <source>
        <dbReference type="EMBL" id="TID29570.1"/>
    </source>
</evidence>
<evidence type="ECO:0008006" key="11">
    <source>
        <dbReference type="Google" id="ProtNLM"/>
    </source>
</evidence>
<evidence type="ECO:0000259" key="7">
    <source>
        <dbReference type="PROSITE" id="PS50011"/>
    </source>
</evidence>
<dbReference type="InterPro" id="IPR000961">
    <property type="entry name" value="AGC-kinase_C"/>
</dbReference>
<dbReference type="STRING" id="52247.A0A4V4NFV7"/>
<dbReference type="SMART" id="SM00220">
    <property type="entry name" value="S_TKc"/>
    <property type="match status" value="1"/>
</dbReference>
<dbReference type="PANTHER" id="PTHR24351">
    <property type="entry name" value="RIBOSOMAL PROTEIN S6 KINASE"/>
    <property type="match status" value="1"/>
</dbReference>
<keyword evidence="6" id="KW-0067">ATP-binding</keyword>
<gene>
    <name evidence="9" type="ORF">CANINC_001844</name>
</gene>
<keyword evidence="1" id="KW-0723">Serine/threonine-protein kinase</keyword>
<proteinExistence type="predicted"/>
<evidence type="ECO:0000256" key="4">
    <source>
        <dbReference type="ARBA" id="ARBA00022741"/>
    </source>
</evidence>
<dbReference type="InterPro" id="IPR017892">
    <property type="entry name" value="Pkinase_C"/>
</dbReference>
<keyword evidence="3" id="KW-0808">Transferase</keyword>
<keyword evidence="5" id="KW-0418">Kinase</keyword>
<keyword evidence="2" id="KW-0597">Phosphoprotein</keyword>
<keyword evidence="4" id="KW-0547">Nucleotide-binding</keyword>
<dbReference type="Gene3D" id="1.10.510.10">
    <property type="entry name" value="Transferase(Phosphotransferase) domain 1"/>
    <property type="match status" value="1"/>
</dbReference>
<feature type="domain" description="AGC-kinase C-terminal" evidence="8">
    <location>
        <begin position="327"/>
        <end position="397"/>
    </location>
</feature>
<dbReference type="GO" id="GO:0004674">
    <property type="term" value="F:protein serine/threonine kinase activity"/>
    <property type="evidence" value="ECO:0007669"/>
    <property type="project" value="UniProtKB-KW"/>
</dbReference>
<dbReference type="FunFam" id="3.30.200.20:FF:000042">
    <property type="entry name" value="Aurora kinase A"/>
    <property type="match status" value="1"/>
</dbReference>
<name>A0A4V4NFV7_9ASCO</name>
<dbReference type="InterPro" id="IPR045270">
    <property type="entry name" value="STKc_AGC"/>
</dbReference>
<evidence type="ECO:0000256" key="5">
    <source>
        <dbReference type="ARBA" id="ARBA00022777"/>
    </source>
</evidence>
<dbReference type="SMART" id="SM00133">
    <property type="entry name" value="S_TK_X"/>
    <property type="match status" value="1"/>
</dbReference>
<evidence type="ECO:0000256" key="1">
    <source>
        <dbReference type="ARBA" id="ARBA00022527"/>
    </source>
</evidence>
<evidence type="ECO:0000256" key="3">
    <source>
        <dbReference type="ARBA" id="ARBA00022679"/>
    </source>
</evidence>
<dbReference type="OrthoDB" id="63267at2759"/>
<dbReference type="Gene3D" id="3.30.200.20">
    <property type="entry name" value="Phosphorylase Kinase, domain 1"/>
    <property type="match status" value="1"/>
</dbReference>
<feature type="domain" description="Protein kinase" evidence="7">
    <location>
        <begin position="65"/>
        <end position="326"/>
    </location>
</feature>
<evidence type="ECO:0000259" key="8">
    <source>
        <dbReference type="PROSITE" id="PS51285"/>
    </source>
</evidence>
<dbReference type="CDD" id="cd05123">
    <property type="entry name" value="STKc_AGC"/>
    <property type="match status" value="1"/>
</dbReference>
<evidence type="ECO:0000256" key="2">
    <source>
        <dbReference type="ARBA" id="ARBA00022553"/>
    </source>
</evidence>
<dbReference type="AlphaFoldDB" id="A0A4V4NFV7"/>